<dbReference type="EMBL" id="JBHSIV010000021">
    <property type="protein sequence ID" value="MFC5064244.1"/>
    <property type="molecule type" value="Genomic_DNA"/>
</dbReference>
<organism evidence="2 3">
    <name type="scientific">Actinomycetospora atypica</name>
    <dbReference type="NCBI Taxonomy" id="1290095"/>
    <lineage>
        <taxon>Bacteria</taxon>
        <taxon>Bacillati</taxon>
        <taxon>Actinomycetota</taxon>
        <taxon>Actinomycetes</taxon>
        <taxon>Pseudonocardiales</taxon>
        <taxon>Pseudonocardiaceae</taxon>
        <taxon>Actinomycetospora</taxon>
    </lineage>
</organism>
<dbReference type="Gene3D" id="3.10.450.50">
    <property type="match status" value="1"/>
</dbReference>
<dbReference type="Proteomes" id="UP001595947">
    <property type="component" value="Unassembled WGS sequence"/>
</dbReference>
<evidence type="ECO:0000313" key="3">
    <source>
        <dbReference type="Proteomes" id="UP001595947"/>
    </source>
</evidence>
<feature type="domain" description="SnoaL-like" evidence="1">
    <location>
        <begin position="39"/>
        <end position="147"/>
    </location>
</feature>
<sequence>MTTSATALVDQAKNWADLYGNYTTGEEGASLTVPLRARAAWEAGDADAFAELFADEGSMLVSDDQLQGRDAIRTYMAAQFAGDLAGTVLVEEPTEIKTVSPGVTVAITTGGVTRPGVELTEAEKVRASYVLVLRDGVWQLLSHQTSPIQS</sequence>
<evidence type="ECO:0000313" key="2">
    <source>
        <dbReference type="EMBL" id="MFC5064244.1"/>
    </source>
</evidence>
<reference evidence="3" key="1">
    <citation type="journal article" date="2019" name="Int. J. Syst. Evol. Microbiol.">
        <title>The Global Catalogue of Microorganisms (GCM) 10K type strain sequencing project: providing services to taxonomists for standard genome sequencing and annotation.</title>
        <authorList>
            <consortium name="The Broad Institute Genomics Platform"/>
            <consortium name="The Broad Institute Genome Sequencing Center for Infectious Disease"/>
            <person name="Wu L."/>
            <person name="Ma J."/>
        </authorList>
    </citation>
    <scope>NUCLEOTIDE SEQUENCE [LARGE SCALE GENOMIC DNA]</scope>
    <source>
        <strain evidence="3">CGMCC 4.7093</strain>
    </source>
</reference>
<evidence type="ECO:0000259" key="1">
    <source>
        <dbReference type="Pfam" id="PF13474"/>
    </source>
</evidence>
<accession>A0ABV9YS96</accession>
<gene>
    <name evidence="2" type="ORF">ACFPBZ_18620</name>
</gene>
<proteinExistence type="predicted"/>
<dbReference type="RefSeq" id="WP_378037592.1">
    <property type="nucleotide sequence ID" value="NZ_JBHSIV010000021.1"/>
</dbReference>
<dbReference type="InterPro" id="IPR037401">
    <property type="entry name" value="SnoaL-like"/>
</dbReference>
<dbReference type="InterPro" id="IPR011944">
    <property type="entry name" value="Steroid_delta5-4_isomerase"/>
</dbReference>
<name>A0ABV9YS96_9PSEU</name>
<comment type="caution">
    <text evidence="2">The sequence shown here is derived from an EMBL/GenBank/DDBJ whole genome shotgun (WGS) entry which is preliminary data.</text>
</comment>
<protein>
    <submittedName>
        <fullName evidence="2">SgcJ/EcaC family oxidoreductase</fullName>
    </submittedName>
</protein>
<dbReference type="Pfam" id="PF13474">
    <property type="entry name" value="SnoaL_3"/>
    <property type="match status" value="1"/>
</dbReference>
<dbReference type="NCBIfam" id="TIGR02246">
    <property type="entry name" value="SgcJ/EcaC family oxidoreductase"/>
    <property type="match status" value="1"/>
</dbReference>
<dbReference type="InterPro" id="IPR032710">
    <property type="entry name" value="NTF2-like_dom_sf"/>
</dbReference>
<keyword evidence="3" id="KW-1185">Reference proteome</keyword>
<dbReference type="SUPFAM" id="SSF54427">
    <property type="entry name" value="NTF2-like"/>
    <property type="match status" value="1"/>
</dbReference>